<dbReference type="InterPro" id="IPR000873">
    <property type="entry name" value="AMP-dep_synth/lig_dom"/>
</dbReference>
<dbReference type="RefSeq" id="WP_331846014.1">
    <property type="nucleotide sequence ID" value="NZ_JAZHPZ010000003.1"/>
</dbReference>
<evidence type="ECO:0000313" key="8">
    <source>
        <dbReference type="Proteomes" id="UP001306950"/>
    </source>
</evidence>
<dbReference type="InterPro" id="IPR045851">
    <property type="entry name" value="AMP-bd_C_sf"/>
</dbReference>
<dbReference type="SUPFAM" id="SSF53474">
    <property type="entry name" value="alpha/beta-Hydrolases"/>
    <property type="match status" value="1"/>
</dbReference>
<organism evidence="7 8">
    <name type="scientific">Paenibacillus haidiansis</name>
    <dbReference type="NCBI Taxonomy" id="1574488"/>
    <lineage>
        <taxon>Bacteria</taxon>
        <taxon>Bacillati</taxon>
        <taxon>Bacillota</taxon>
        <taxon>Bacilli</taxon>
        <taxon>Bacillales</taxon>
        <taxon>Paenibacillaceae</taxon>
        <taxon>Paenibacillus</taxon>
    </lineage>
</organism>
<dbReference type="PROSITE" id="PS00455">
    <property type="entry name" value="AMP_BINDING"/>
    <property type="match status" value="1"/>
</dbReference>
<sequence length="832" mass="96747">MQDSTMQEKIRQVMCKYPSNVAVECGHHKWTYSEIDKQSLKIANSLINKGVEEETFIGVIIENKIDFIITIIGILRARCVFVPIDFNYPDERIKSMINKCNLQWIISDQEKYDHQFIGVNNLVYEIIKDNEISVSGKMEDMEYSPLDKIYVYFTSGTTGEPKAIVGKNESLLQFIDWESETFGINEKSRISQFTNIGFDAFLRDVFLPFLNGATLCIPQDKDIFTDDGKLKDWIEHERIELIHCVPSVFQLIQNKCDDYKFDSLNYILLSGERPRTDLIKPWFSKYNNRIKVVNLYGATETTMIRTMHIVTESDLEKERIPIGKPIKGSRVIILDENLQPCDEGVVGEIYIRTPYSTYGYYNDPIQNNEKFIPNPFNNKPDDLIYKTGDLGKILPDGTIDLIGRIDRQVKIRGIRVELEEIEQVLRNHASVKEIVVIKKEIQKQEILVAFIVHPGEDSDFAIVQKELENYASRQLPLYMMPHQYVKLESIPRKPNGKIDYALLDNEYEKISEPVIPPTTEIEIKLRAIWENILDVKIISVRQSFFKLGGSSLNILKLASEVHKEFDVRLSVGELFYNNTIEMQAELLNKLIQKYDRNEEQEASNSDMDYININNHSEKTIFLFPPIYAYGFPYLEMVNELKSYNYVIFNFVPGEDNISKYSKYIMQFQEDGTYIFLGYSAGGNLAYEVARDMIKRGKDVSHIIMIDSQFRDIPEEASDNEIESKINDILDLLHEARPLINYSDELVRGDLKARIRDSYTFHRKLITHDCLSTNIHYVIAEDGYKEEQVMRWKSAVMGSFKIYQGFEMHNKMLNNKKNYEIIKNILEEIFVSK</sequence>
<dbReference type="SUPFAM" id="SSF47336">
    <property type="entry name" value="ACP-like"/>
    <property type="match status" value="1"/>
</dbReference>
<keyword evidence="4" id="KW-0677">Repeat</keyword>
<evidence type="ECO:0000256" key="1">
    <source>
        <dbReference type="ARBA" id="ARBA00006432"/>
    </source>
</evidence>
<keyword evidence="5" id="KW-0045">Antibiotic biosynthesis</keyword>
<dbReference type="Gene3D" id="3.30.300.30">
    <property type="match status" value="1"/>
</dbReference>
<comment type="similarity">
    <text evidence="1">Belongs to the ATP-dependent AMP-binding enzyme family.</text>
</comment>
<comment type="caution">
    <text evidence="7">The sequence shown here is derived from an EMBL/GenBank/DDBJ whole genome shotgun (WGS) entry which is preliminary data.</text>
</comment>
<accession>A0ABU7VPY2</accession>
<dbReference type="InterPro" id="IPR001031">
    <property type="entry name" value="Thioesterase"/>
</dbReference>
<evidence type="ECO:0000256" key="4">
    <source>
        <dbReference type="ARBA" id="ARBA00022737"/>
    </source>
</evidence>
<dbReference type="InterPro" id="IPR009081">
    <property type="entry name" value="PP-bd_ACP"/>
</dbReference>
<dbReference type="Gene3D" id="2.30.38.10">
    <property type="entry name" value="Luciferase, Domain 3"/>
    <property type="match status" value="1"/>
</dbReference>
<evidence type="ECO:0000256" key="2">
    <source>
        <dbReference type="ARBA" id="ARBA00022450"/>
    </source>
</evidence>
<dbReference type="EMBL" id="JAZHPZ010000003">
    <property type="protein sequence ID" value="MEF2965783.1"/>
    <property type="molecule type" value="Genomic_DNA"/>
</dbReference>
<dbReference type="Gene3D" id="3.40.50.980">
    <property type="match status" value="2"/>
</dbReference>
<keyword evidence="2" id="KW-0596">Phosphopantetheine</keyword>
<dbReference type="InterPro" id="IPR025110">
    <property type="entry name" value="AMP-bd_C"/>
</dbReference>
<evidence type="ECO:0000256" key="5">
    <source>
        <dbReference type="ARBA" id="ARBA00023194"/>
    </source>
</evidence>
<keyword evidence="3" id="KW-0597">Phosphoprotein</keyword>
<dbReference type="Pfam" id="PF00975">
    <property type="entry name" value="Thioesterase"/>
    <property type="match status" value="1"/>
</dbReference>
<dbReference type="Pfam" id="PF13193">
    <property type="entry name" value="AMP-binding_C"/>
    <property type="match status" value="1"/>
</dbReference>
<dbReference type="PROSITE" id="PS00012">
    <property type="entry name" value="PHOSPHOPANTETHEINE"/>
    <property type="match status" value="1"/>
</dbReference>
<dbReference type="InterPro" id="IPR020845">
    <property type="entry name" value="AMP-binding_CS"/>
</dbReference>
<dbReference type="Pfam" id="PF00550">
    <property type="entry name" value="PP-binding"/>
    <property type="match status" value="1"/>
</dbReference>
<dbReference type="InterPro" id="IPR006162">
    <property type="entry name" value="Ppantetheine_attach_site"/>
</dbReference>
<evidence type="ECO:0000313" key="7">
    <source>
        <dbReference type="EMBL" id="MEF2965783.1"/>
    </source>
</evidence>
<dbReference type="PANTHER" id="PTHR45527">
    <property type="entry name" value="NONRIBOSOMAL PEPTIDE SYNTHETASE"/>
    <property type="match status" value="1"/>
</dbReference>
<dbReference type="InterPro" id="IPR010071">
    <property type="entry name" value="AA_adenyl_dom"/>
</dbReference>
<reference evidence="7 8" key="1">
    <citation type="submission" date="2024-02" db="EMBL/GenBank/DDBJ databases">
        <title>A nitrogen-fixing paenibacillus bacterium.</title>
        <authorList>
            <person name="Zhang W.L."/>
            <person name="Chen S.F."/>
        </authorList>
    </citation>
    <scope>NUCLEOTIDE SEQUENCE [LARGE SCALE GENOMIC DNA]</scope>
    <source>
        <strain evidence="7 8">M1</strain>
    </source>
</reference>
<protein>
    <submittedName>
        <fullName evidence="7">Amino acid adenylation domain-containing protein</fullName>
    </submittedName>
</protein>
<evidence type="ECO:0000256" key="3">
    <source>
        <dbReference type="ARBA" id="ARBA00022553"/>
    </source>
</evidence>
<proteinExistence type="inferred from homology"/>
<dbReference type="PROSITE" id="PS50075">
    <property type="entry name" value="CARRIER"/>
    <property type="match status" value="1"/>
</dbReference>
<dbReference type="Gene3D" id="1.10.1200.10">
    <property type="entry name" value="ACP-like"/>
    <property type="match status" value="1"/>
</dbReference>
<dbReference type="Gene3D" id="1.10.287.490">
    <property type="entry name" value="Helix hairpin bin"/>
    <property type="match status" value="1"/>
</dbReference>
<dbReference type="Pfam" id="PF00501">
    <property type="entry name" value="AMP-binding"/>
    <property type="match status" value="1"/>
</dbReference>
<dbReference type="PANTHER" id="PTHR45527:SF1">
    <property type="entry name" value="FATTY ACID SYNTHASE"/>
    <property type="match status" value="1"/>
</dbReference>
<dbReference type="Proteomes" id="UP001306950">
    <property type="component" value="Unassembled WGS sequence"/>
</dbReference>
<dbReference type="InterPro" id="IPR036736">
    <property type="entry name" value="ACP-like_sf"/>
</dbReference>
<dbReference type="CDD" id="cd05930">
    <property type="entry name" value="A_NRPS"/>
    <property type="match status" value="1"/>
</dbReference>
<dbReference type="Gene3D" id="3.40.50.1820">
    <property type="entry name" value="alpha/beta hydrolase"/>
    <property type="match status" value="1"/>
</dbReference>
<gene>
    <name evidence="7" type="ORF">V3851_08075</name>
</gene>
<dbReference type="SUPFAM" id="SSF56801">
    <property type="entry name" value="Acetyl-CoA synthetase-like"/>
    <property type="match status" value="1"/>
</dbReference>
<evidence type="ECO:0000259" key="6">
    <source>
        <dbReference type="PROSITE" id="PS50075"/>
    </source>
</evidence>
<keyword evidence="8" id="KW-1185">Reference proteome</keyword>
<feature type="domain" description="Carrier" evidence="6">
    <location>
        <begin position="516"/>
        <end position="591"/>
    </location>
</feature>
<dbReference type="NCBIfam" id="TIGR01733">
    <property type="entry name" value="AA-adenyl-dom"/>
    <property type="match status" value="1"/>
</dbReference>
<name>A0ABU7VPY2_9BACL</name>
<dbReference type="InterPro" id="IPR029058">
    <property type="entry name" value="AB_hydrolase_fold"/>
</dbReference>